<accession>A0ABZ0UV35</accession>
<proteinExistence type="predicted"/>
<reference evidence="18 19" key="1">
    <citation type="submission" date="2022-10" db="EMBL/GenBank/DDBJ databases">
        <title>Host association and intracellularity evolved multiple times independently in the Rickettsiales.</title>
        <authorList>
            <person name="Castelli M."/>
            <person name="Nardi T."/>
            <person name="Gammuto L."/>
            <person name="Bellinzona G."/>
            <person name="Sabaneyeva E."/>
            <person name="Potekhin A."/>
            <person name="Serra V."/>
            <person name="Petroni G."/>
            <person name="Sassera D."/>
        </authorList>
    </citation>
    <scope>NUCLEOTIDE SEQUENCE [LARGE SCALE GENOMIC DNA]</scope>
    <source>
        <strain evidence="18 19">Kr 154-4</strain>
    </source>
</reference>
<keyword evidence="10 18" id="KW-0418">Kinase</keyword>
<dbReference type="Proteomes" id="UP001326613">
    <property type="component" value="Chromosome"/>
</dbReference>
<dbReference type="GO" id="GO:0016301">
    <property type="term" value="F:kinase activity"/>
    <property type="evidence" value="ECO:0007669"/>
    <property type="project" value="UniProtKB-KW"/>
</dbReference>
<evidence type="ECO:0000259" key="17">
    <source>
        <dbReference type="PROSITE" id="PS50885"/>
    </source>
</evidence>
<dbReference type="PANTHER" id="PTHR44936">
    <property type="entry name" value="SENSOR PROTEIN CREC"/>
    <property type="match status" value="1"/>
</dbReference>
<keyword evidence="14 15" id="KW-0472">Membrane</keyword>
<dbReference type="PRINTS" id="PR00344">
    <property type="entry name" value="BCTRLSENSOR"/>
</dbReference>
<dbReference type="Pfam" id="PF02518">
    <property type="entry name" value="HATPase_c"/>
    <property type="match status" value="1"/>
</dbReference>
<keyword evidence="6" id="KW-0597">Phosphoprotein</keyword>
<keyword evidence="8 15" id="KW-0812">Transmembrane</keyword>
<evidence type="ECO:0000256" key="8">
    <source>
        <dbReference type="ARBA" id="ARBA00022692"/>
    </source>
</evidence>
<dbReference type="Pfam" id="PF00512">
    <property type="entry name" value="HisKA"/>
    <property type="match status" value="1"/>
</dbReference>
<keyword evidence="9" id="KW-0547">Nucleotide-binding</keyword>
<dbReference type="SUPFAM" id="SSF55874">
    <property type="entry name" value="ATPase domain of HSP90 chaperone/DNA topoisomerase II/histidine kinase"/>
    <property type="match status" value="1"/>
</dbReference>
<feature type="transmembrane region" description="Helical" evidence="15">
    <location>
        <begin position="291"/>
        <end position="314"/>
    </location>
</feature>
<evidence type="ECO:0000256" key="13">
    <source>
        <dbReference type="ARBA" id="ARBA00023012"/>
    </source>
</evidence>
<dbReference type="Gene3D" id="6.10.340.10">
    <property type="match status" value="1"/>
</dbReference>
<dbReference type="SMART" id="SM00388">
    <property type="entry name" value="HisKA"/>
    <property type="match status" value="1"/>
</dbReference>
<dbReference type="InterPro" id="IPR036097">
    <property type="entry name" value="HisK_dim/P_sf"/>
</dbReference>
<feature type="domain" description="HAMP" evidence="17">
    <location>
        <begin position="315"/>
        <end position="369"/>
    </location>
</feature>
<dbReference type="CDD" id="cd00082">
    <property type="entry name" value="HisKA"/>
    <property type="match status" value="1"/>
</dbReference>
<name>A0ABZ0UV35_9RICK</name>
<evidence type="ECO:0000256" key="9">
    <source>
        <dbReference type="ARBA" id="ARBA00022741"/>
    </source>
</evidence>
<evidence type="ECO:0000313" key="18">
    <source>
        <dbReference type="EMBL" id="WPY00487.1"/>
    </source>
</evidence>
<dbReference type="PROSITE" id="PS50885">
    <property type="entry name" value="HAMP"/>
    <property type="match status" value="1"/>
</dbReference>
<dbReference type="InterPro" id="IPR045671">
    <property type="entry name" value="NtrY-like_N"/>
</dbReference>
<gene>
    <name evidence="18" type="ORF">Trichorick_00365</name>
</gene>
<dbReference type="InterPro" id="IPR003661">
    <property type="entry name" value="HisK_dim/P_dom"/>
</dbReference>
<evidence type="ECO:0000256" key="6">
    <source>
        <dbReference type="ARBA" id="ARBA00022553"/>
    </source>
</evidence>
<dbReference type="PROSITE" id="PS50109">
    <property type="entry name" value="HIS_KIN"/>
    <property type="match status" value="1"/>
</dbReference>
<sequence>MFSHTILLLRKHYTKSNKLLLLLVVTAIVLSIFTYSTITKETNVLGPDPSKVIGLILVDLIIFLALGIVLAYKTFKHSANKSTSNTSKLQNRIIVAFSLVAAVPTIIVSVFSAYFFNFGLQIWFDKKISTVLDQSISVAESYLVEHTIRLKESAAASADDLSEMYYDLIHNPTYFAKALNAEAEMRSLDEAIVFQKTTNTILAQTSLSFSLSFTTIPMHLIEKADRGEIVEITSDPTKIRMLIKLREYNDTYLLVGRIIDSKIIDHIDKTNGAASSYYQLKTHISSMQIKFSMIFIFIALLLLLAAISWGAIFAGQIVSPIHKLVIATEKVKDGDLTIQVPEENLNNDEIKVLSSAFNRMIQQINRQQRDLLIAQRALAWSDVARRVAHEIKNPLTPIQLSAERLFKKFRHEISDQTAFDRYINTITRHINDIKKIVSEFVNFARLPLPTFTKCELVSLIKDMVDSRKSINDKITYNLSSSEKTIDFVGDITQLHQIMLNLLKNAEEATEKTTQPIISVSITKTADLVCVIVADNGSGFAMELLNNATEAYVTNRSKGTGLGLAIVKKITQDHFGSLEISNAPQGGAIIKLTFNLTELKSKLQHRLQNVNF</sequence>
<keyword evidence="7" id="KW-0808">Transferase</keyword>
<dbReference type="InterPro" id="IPR003594">
    <property type="entry name" value="HATPase_dom"/>
</dbReference>
<evidence type="ECO:0000256" key="1">
    <source>
        <dbReference type="ARBA" id="ARBA00000085"/>
    </source>
</evidence>
<evidence type="ECO:0000256" key="14">
    <source>
        <dbReference type="ARBA" id="ARBA00023136"/>
    </source>
</evidence>
<dbReference type="CDD" id="cd06225">
    <property type="entry name" value="HAMP"/>
    <property type="match status" value="1"/>
</dbReference>
<evidence type="ECO:0000256" key="11">
    <source>
        <dbReference type="ARBA" id="ARBA00022840"/>
    </source>
</evidence>
<dbReference type="Pfam" id="PF19312">
    <property type="entry name" value="NtrY_N"/>
    <property type="match status" value="1"/>
</dbReference>
<dbReference type="PANTHER" id="PTHR44936:SF10">
    <property type="entry name" value="SENSOR PROTEIN RSTB"/>
    <property type="match status" value="1"/>
</dbReference>
<feature type="transmembrane region" description="Helical" evidence="15">
    <location>
        <begin position="20"/>
        <end position="38"/>
    </location>
</feature>
<evidence type="ECO:0000256" key="10">
    <source>
        <dbReference type="ARBA" id="ARBA00022777"/>
    </source>
</evidence>
<evidence type="ECO:0000256" key="2">
    <source>
        <dbReference type="ARBA" id="ARBA00004651"/>
    </source>
</evidence>
<evidence type="ECO:0000256" key="4">
    <source>
        <dbReference type="ARBA" id="ARBA00019748"/>
    </source>
</evidence>
<dbReference type="SMART" id="SM00387">
    <property type="entry name" value="HATPase_c"/>
    <property type="match status" value="1"/>
</dbReference>
<evidence type="ECO:0000256" key="3">
    <source>
        <dbReference type="ARBA" id="ARBA00012438"/>
    </source>
</evidence>
<dbReference type="InterPro" id="IPR050980">
    <property type="entry name" value="2C_sensor_his_kinase"/>
</dbReference>
<keyword evidence="11" id="KW-0067">ATP-binding</keyword>
<evidence type="ECO:0000256" key="12">
    <source>
        <dbReference type="ARBA" id="ARBA00022989"/>
    </source>
</evidence>
<dbReference type="RefSeq" id="WP_323738549.1">
    <property type="nucleotide sequence ID" value="NZ_CP112932.1"/>
</dbReference>
<feature type="domain" description="Histidine kinase" evidence="16">
    <location>
        <begin position="386"/>
        <end position="597"/>
    </location>
</feature>
<dbReference type="SUPFAM" id="SSF47384">
    <property type="entry name" value="Homodimeric domain of signal transducing histidine kinase"/>
    <property type="match status" value="1"/>
</dbReference>
<comment type="subcellular location">
    <subcellularLocation>
        <location evidence="2">Cell membrane</location>
        <topology evidence="2">Multi-pass membrane protein</topology>
    </subcellularLocation>
</comment>
<keyword evidence="5" id="KW-1003">Cell membrane</keyword>
<evidence type="ECO:0000313" key="19">
    <source>
        <dbReference type="Proteomes" id="UP001326613"/>
    </source>
</evidence>
<evidence type="ECO:0000256" key="5">
    <source>
        <dbReference type="ARBA" id="ARBA00022475"/>
    </source>
</evidence>
<dbReference type="InterPro" id="IPR005467">
    <property type="entry name" value="His_kinase_dom"/>
</dbReference>
<dbReference type="EMBL" id="CP112932">
    <property type="protein sequence ID" value="WPY00487.1"/>
    <property type="molecule type" value="Genomic_DNA"/>
</dbReference>
<dbReference type="InterPro" id="IPR036890">
    <property type="entry name" value="HATPase_C_sf"/>
</dbReference>
<keyword evidence="13" id="KW-0902">Two-component regulatory system</keyword>
<dbReference type="SUPFAM" id="SSF158472">
    <property type="entry name" value="HAMP domain-like"/>
    <property type="match status" value="1"/>
</dbReference>
<dbReference type="Pfam" id="PF00672">
    <property type="entry name" value="HAMP"/>
    <property type="match status" value="1"/>
</dbReference>
<dbReference type="InterPro" id="IPR003660">
    <property type="entry name" value="HAMP_dom"/>
</dbReference>
<evidence type="ECO:0000259" key="16">
    <source>
        <dbReference type="PROSITE" id="PS50109"/>
    </source>
</evidence>
<dbReference type="Gene3D" id="1.10.287.130">
    <property type="match status" value="1"/>
</dbReference>
<keyword evidence="12 15" id="KW-1133">Transmembrane helix</keyword>
<evidence type="ECO:0000256" key="15">
    <source>
        <dbReference type="SAM" id="Phobius"/>
    </source>
</evidence>
<comment type="catalytic activity">
    <reaction evidence="1">
        <text>ATP + protein L-histidine = ADP + protein N-phospho-L-histidine.</text>
        <dbReference type="EC" id="2.7.13.3"/>
    </reaction>
</comment>
<dbReference type="EC" id="2.7.13.3" evidence="3"/>
<protein>
    <recommendedName>
        <fullName evidence="4">Putative sensor histidine kinase NtrY-like</fullName>
        <ecNumber evidence="3">2.7.13.3</ecNumber>
    </recommendedName>
</protein>
<feature type="transmembrane region" description="Helical" evidence="15">
    <location>
        <begin position="93"/>
        <end position="116"/>
    </location>
</feature>
<dbReference type="SMART" id="SM00304">
    <property type="entry name" value="HAMP"/>
    <property type="match status" value="1"/>
</dbReference>
<feature type="transmembrane region" description="Helical" evidence="15">
    <location>
        <begin position="50"/>
        <end position="72"/>
    </location>
</feature>
<keyword evidence="19" id="KW-1185">Reference proteome</keyword>
<dbReference type="Gene3D" id="3.30.565.10">
    <property type="entry name" value="Histidine kinase-like ATPase, C-terminal domain"/>
    <property type="match status" value="1"/>
</dbReference>
<evidence type="ECO:0000256" key="7">
    <source>
        <dbReference type="ARBA" id="ARBA00022679"/>
    </source>
</evidence>
<dbReference type="InterPro" id="IPR004358">
    <property type="entry name" value="Sig_transdc_His_kin-like_C"/>
</dbReference>
<organism evidence="18 19">
    <name type="scientific">Candidatus Trichorickettsia mobilis</name>
    <dbReference type="NCBI Taxonomy" id="1346319"/>
    <lineage>
        <taxon>Bacteria</taxon>
        <taxon>Pseudomonadati</taxon>
        <taxon>Pseudomonadota</taxon>
        <taxon>Alphaproteobacteria</taxon>
        <taxon>Rickettsiales</taxon>
        <taxon>Rickettsiaceae</taxon>
        <taxon>Rickettsieae</taxon>
        <taxon>Candidatus Trichorickettsia</taxon>
    </lineage>
</organism>